<name>A0AAE3UEX1_9BACT</name>
<accession>A0AAE3UEX1</accession>
<evidence type="ECO:0000313" key="1">
    <source>
        <dbReference type="EMBL" id="MDJ1502680.1"/>
    </source>
</evidence>
<evidence type="ECO:0000313" key="2">
    <source>
        <dbReference type="Proteomes" id="UP001232063"/>
    </source>
</evidence>
<proteinExistence type="predicted"/>
<sequence>MRKQKIAVSYDQNLLSWPGNPSRARQKSCRELCARQIDSSKLLQLVRIAYKDS</sequence>
<organism evidence="1 2">
    <name type="scientific">Xanthocytophaga agilis</name>
    <dbReference type="NCBI Taxonomy" id="3048010"/>
    <lineage>
        <taxon>Bacteria</taxon>
        <taxon>Pseudomonadati</taxon>
        <taxon>Bacteroidota</taxon>
        <taxon>Cytophagia</taxon>
        <taxon>Cytophagales</taxon>
        <taxon>Rhodocytophagaceae</taxon>
        <taxon>Xanthocytophaga</taxon>
    </lineage>
</organism>
<keyword evidence="2" id="KW-1185">Reference proteome</keyword>
<gene>
    <name evidence="1" type="ORF">QNI22_18575</name>
</gene>
<protein>
    <submittedName>
        <fullName evidence="1">Uncharacterized protein</fullName>
    </submittedName>
</protein>
<dbReference type="Proteomes" id="UP001232063">
    <property type="component" value="Unassembled WGS sequence"/>
</dbReference>
<dbReference type="EMBL" id="JASJOU010000006">
    <property type="protein sequence ID" value="MDJ1502680.1"/>
    <property type="molecule type" value="Genomic_DNA"/>
</dbReference>
<dbReference type="AlphaFoldDB" id="A0AAE3UEX1"/>
<comment type="caution">
    <text evidence="1">The sequence shown here is derived from an EMBL/GenBank/DDBJ whole genome shotgun (WGS) entry which is preliminary data.</text>
</comment>
<dbReference type="RefSeq" id="WP_314512893.1">
    <property type="nucleotide sequence ID" value="NZ_JASJOU010000006.1"/>
</dbReference>
<reference evidence="1" key="1">
    <citation type="submission" date="2023-05" db="EMBL/GenBank/DDBJ databases">
        <authorList>
            <person name="Zhang X."/>
        </authorList>
    </citation>
    <scope>NUCLEOTIDE SEQUENCE</scope>
    <source>
        <strain evidence="1">BD1B2-1</strain>
    </source>
</reference>